<evidence type="ECO:0000313" key="7">
    <source>
        <dbReference type="Proteomes" id="UP001410394"/>
    </source>
</evidence>
<dbReference type="EMBL" id="JBDIVE010000002">
    <property type="protein sequence ID" value="MEN3067678.1"/>
    <property type="molecule type" value="Genomic_DNA"/>
</dbReference>
<keyword evidence="3 5" id="KW-1133">Transmembrane helix</keyword>
<evidence type="ECO:0000256" key="2">
    <source>
        <dbReference type="ARBA" id="ARBA00022692"/>
    </source>
</evidence>
<dbReference type="RefSeq" id="WP_345918447.1">
    <property type="nucleotide sequence ID" value="NZ_JBDIVE010000002.1"/>
</dbReference>
<comment type="caution">
    <text evidence="6">The sequence shown here is derived from an EMBL/GenBank/DDBJ whole genome shotgun (WGS) entry which is preliminary data.</text>
</comment>
<keyword evidence="4 5" id="KW-0472">Membrane</keyword>
<dbReference type="Proteomes" id="UP001410394">
    <property type="component" value="Unassembled WGS sequence"/>
</dbReference>
<name>A0ABU9YVD8_9RHOO</name>
<reference evidence="6 7" key="1">
    <citation type="journal article" date="2018" name="Int. J. Syst. Evol. Microbiol.">
        <title>Uliginosibacterium sediminicola sp. nov., isolated from freshwater sediment.</title>
        <authorList>
            <person name="Hwang W.M."/>
            <person name="Kim S.M."/>
            <person name="Kang K."/>
            <person name="Ahn T.Y."/>
        </authorList>
    </citation>
    <scope>NUCLEOTIDE SEQUENCE [LARGE SCALE GENOMIC DNA]</scope>
    <source>
        <strain evidence="6 7">M1-21</strain>
    </source>
</reference>
<keyword evidence="7" id="KW-1185">Reference proteome</keyword>
<accession>A0ABU9YVD8</accession>
<keyword evidence="2 5" id="KW-0812">Transmembrane</keyword>
<dbReference type="Pfam" id="PF04193">
    <property type="entry name" value="PQ-loop"/>
    <property type="match status" value="1"/>
</dbReference>
<sequence length="129" mass="13715">MNLAAADLIGYLAASLTTSAFIPQAWLTWKTRSAAGVSLGMYCVFTTGVALWLIYGLLSEAWPVVAANAITLSLATFILGMKLCFGGAPRKPHGIGLKDGDFFRHHLTPRLASIEPIVACPSPLLRPCA</sequence>
<feature type="transmembrane region" description="Helical" evidence="5">
    <location>
        <begin position="6"/>
        <end position="27"/>
    </location>
</feature>
<feature type="transmembrane region" description="Helical" evidence="5">
    <location>
        <begin position="64"/>
        <end position="85"/>
    </location>
</feature>
<comment type="subcellular location">
    <subcellularLocation>
        <location evidence="1">Membrane</location>
        <topology evidence="1">Multi-pass membrane protein</topology>
    </subcellularLocation>
</comment>
<dbReference type="Gene3D" id="1.20.1280.290">
    <property type="match status" value="1"/>
</dbReference>
<dbReference type="InterPro" id="IPR047662">
    <property type="entry name" value="SemiSWEET"/>
</dbReference>
<dbReference type="NCBIfam" id="NF037968">
    <property type="entry name" value="SemiSWEET_2"/>
    <property type="match status" value="1"/>
</dbReference>
<organism evidence="6 7">
    <name type="scientific">Uliginosibacterium sediminicola</name>
    <dbReference type="NCBI Taxonomy" id="2024550"/>
    <lineage>
        <taxon>Bacteria</taxon>
        <taxon>Pseudomonadati</taxon>
        <taxon>Pseudomonadota</taxon>
        <taxon>Betaproteobacteria</taxon>
        <taxon>Rhodocyclales</taxon>
        <taxon>Zoogloeaceae</taxon>
        <taxon>Uliginosibacterium</taxon>
    </lineage>
</organism>
<evidence type="ECO:0000256" key="4">
    <source>
        <dbReference type="ARBA" id="ARBA00023136"/>
    </source>
</evidence>
<dbReference type="InterPro" id="IPR006603">
    <property type="entry name" value="PQ-loop_rpt"/>
</dbReference>
<proteinExistence type="predicted"/>
<feature type="transmembrane region" description="Helical" evidence="5">
    <location>
        <begin position="39"/>
        <end position="58"/>
    </location>
</feature>
<protein>
    <submittedName>
        <fullName evidence="6">SemiSWEET transporter</fullName>
    </submittedName>
</protein>
<evidence type="ECO:0000256" key="3">
    <source>
        <dbReference type="ARBA" id="ARBA00022989"/>
    </source>
</evidence>
<gene>
    <name evidence="6" type="ORF">ABDB84_04240</name>
</gene>
<evidence type="ECO:0000256" key="5">
    <source>
        <dbReference type="SAM" id="Phobius"/>
    </source>
</evidence>
<evidence type="ECO:0000256" key="1">
    <source>
        <dbReference type="ARBA" id="ARBA00004141"/>
    </source>
</evidence>
<evidence type="ECO:0000313" key="6">
    <source>
        <dbReference type="EMBL" id="MEN3067678.1"/>
    </source>
</evidence>